<dbReference type="PANTHER" id="PTHR23130">
    <property type="entry name" value="CYTOCHROME B561 AND DOMON DOMAIN-CONTAINING PROTEIN"/>
    <property type="match status" value="1"/>
</dbReference>
<feature type="transmembrane region" description="Helical" evidence="8">
    <location>
        <begin position="354"/>
        <end position="372"/>
    </location>
</feature>
<sequence length="441" mass="49858">MKIFISFLIVVSLIILTHSQSTEECGKRLGCFTFPTNCKNSECTFIYKWGSLMSNTSHQFVLAAKIEDPNLINSAWIGIGFSTDPLMGNDDVIICKNTPAEKSVQHLFNFGKFTPSLLDSRRPDLGISDPRVITNNNFIICSLTREKSIPGVENYFDLNKKFHVLAALGQVGPSGELIQHILKLPSQNPIDFTSETIAISTSDGVKVKAHASFMIISWMILATFGMAIARYYKFIFPDVRLFDLKIWFVIHRPIMIVSYILTFIGFFIILADQNWTWVDKSRPTAFAHSIFGIIVIILAFIQIFVAFFRPHQDHSTRYIFNYFHGVNGALLLLLSTVTLFLGSAIRRVNLGTRGIGLMVGWTVWMLVFVLFVEISKNKLTHRQTTLSLNNLQNSAYQNNQKEIESLIKLENIKFVLLGIHILVSIGLAIGLIYMIATEKIF</sequence>
<evidence type="ECO:0000256" key="4">
    <source>
        <dbReference type="ARBA" id="ARBA00022729"/>
    </source>
</evidence>
<evidence type="ECO:0000259" key="11">
    <source>
        <dbReference type="PROSITE" id="PS50939"/>
    </source>
</evidence>
<dbReference type="Gene3D" id="1.20.120.1770">
    <property type="match status" value="1"/>
</dbReference>
<feature type="transmembrane region" description="Helical" evidence="8">
    <location>
        <begin position="320"/>
        <end position="342"/>
    </location>
</feature>
<organism evidence="12 13">
    <name type="scientific">Brachionus calyciflorus</name>
    <dbReference type="NCBI Taxonomy" id="104777"/>
    <lineage>
        <taxon>Eukaryota</taxon>
        <taxon>Metazoa</taxon>
        <taxon>Spiralia</taxon>
        <taxon>Gnathifera</taxon>
        <taxon>Rotifera</taxon>
        <taxon>Eurotatoria</taxon>
        <taxon>Monogononta</taxon>
        <taxon>Pseudotrocha</taxon>
        <taxon>Ploima</taxon>
        <taxon>Brachionidae</taxon>
        <taxon>Brachionus</taxon>
    </lineage>
</organism>
<evidence type="ECO:0000256" key="8">
    <source>
        <dbReference type="SAM" id="Phobius"/>
    </source>
</evidence>
<dbReference type="EMBL" id="CAJNOC010001197">
    <property type="protein sequence ID" value="CAF0843835.1"/>
    <property type="molecule type" value="Genomic_DNA"/>
</dbReference>
<comment type="caution">
    <text evidence="12">The sequence shown here is derived from an EMBL/GenBank/DDBJ whole genome shotgun (WGS) entry which is preliminary data.</text>
</comment>
<evidence type="ECO:0000313" key="12">
    <source>
        <dbReference type="EMBL" id="CAF0843835.1"/>
    </source>
</evidence>
<dbReference type="SMART" id="SM00665">
    <property type="entry name" value="B561"/>
    <property type="match status" value="1"/>
</dbReference>
<dbReference type="AlphaFoldDB" id="A0A813W0A2"/>
<reference evidence="12" key="1">
    <citation type="submission" date="2021-02" db="EMBL/GenBank/DDBJ databases">
        <authorList>
            <person name="Nowell W R."/>
        </authorList>
    </citation>
    <scope>NUCLEOTIDE SEQUENCE</scope>
    <source>
        <strain evidence="12">Ploen Becks lab</strain>
    </source>
</reference>
<evidence type="ECO:0000256" key="9">
    <source>
        <dbReference type="SAM" id="SignalP"/>
    </source>
</evidence>
<feature type="transmembrane region" description="Helical" evidence="8">
    <location>
        <begin position="253"/>
        <end position="271"/>
    </location>
</feature>
<keyword evidence="4 9" id="KW-0732">Signal</keyword>
<accession>A0A813W0A2</accession>
<dbReference type="Pfam" id="PF03188">
    <property type="entry name" value="Cytochrom_B561"/>
    <property type="match status" value="1"/>
</dbReference>
<dbReference type="InterPro" id="IPR005018">
    <property type="entry name" value="DOMON_domain"/>
</dbReference>
<proteinExistence type="predicted"/>
<feature type="transmembrane region" description="Helical" evidence="8">
    <location>
        <begin position="286"/>
        <end position="308"/>
    </location>
</feature>
<evidence type="ECO:0000256" key="3">
    <source>
        <dbReference type="ARBA" id="ARBA00022692"/>
    </source>
</evidence>
<dbReference type="InterPro" id="IPR006593">
    <property type="entry name" value="Cyt_b561/ferric_Rdtase_TM"/>
</dbReference>
<evidence type="ECO:0000256" key="6">
    <source>
        <dbReference type="ARBA" id="ARBA00022989"/>
    </source>
</evidence>
<feature type="transmembrane region" description="Helical" evidence="8">
    <location>
        <begin position="414"/>
        <end position="436"/>
    </location>
</feature>
<dbReference type="CDD" id="cd08760">
    <property type="entry name" value="Cyt_b561_FRRS1_like"/>
    <property type="match status" value="1"/>
</dbReference>
<dbReference type="Proteomes" id="UP000663879">
    <property type="component" value="Unassembled WGS sequence"/>
</dbReference>
<comment type="subcellular location">
    <subcellularLocation>
        <location evidence="1">Membrane</location>
    </subcellularLocation>
</comment>
<keyword evidence="5" id="KW-0249">Electron transport</keyword>
<keyword evidence="13" id="KW-1185">Reference proteome</keyword>
<evidence type="ECO:0000259" key="10">
    <source>
        <dbReference type="PROSITE" id="PS50836"/>
    </source>
</evidence>
<keyword evidence="2" id="KW-0813">Transport</keyword>
<keyword evidence="6 8" id="KW-1133">Transmembrane helix</keyword>
<dbReference type="PANTHER" id="PTHR23130:SF171">
    <property type="entry name" value="OS01G0895300 PROTEIN"/>
    <property type="match status" value="1"/>
</dbReference>
<keyword evidence="3 8" id="KW-0812">Transmembrane</keyword>
<evidence type="ECO:0000256" key="7">
    <source>
        <dbReference type="ARBA" id="ARBA00023136"/>
    </source>
</evidence>
<keyword evidence="7 8" id="KW-0472">Membrane</keyword>
<evidence type="ECO:0000256" key="1">
    <source>
        <dbReference type="ARBA" id="ARBA00004370"/>
    </source>
</evidence>
<evidence type="ECO:0008006" key="14">
    <source>
        <dbReference type="Google" id="ProtNLM"/>
    </source>
</evidence>
<feature type="chain" id="PRO_5032915128" description="Ferric-chelate reductase 1" evidence="9">
    <location>
        <begin position="20"/>
        <end position="441"/>
    </location>
</feature>
<feature type="domain" description="Cytochrome b561" evidence="11">
    <location>
        <begin position="174"/>
        <end position="380"/>
    </location>
</feature>
<evidence type="ECO:0000256" key="2">
    <source>
        <dbReference type="ARBA" id="ARBA00022448"/>
    </source>
</evidence>
<dbReference type="PROSITE" id="PS50939">
    <property type="entry name" value="CYTOCHROME_B561"/>
    <property type="match status" value="1"/>
</dbReference>
<feature type="signal peptide" evidence="9">
    <location>
        <begin position="1"/>
        <end position="19"/>
    </location>
</feature>
<protein>
    <recommendedName>
        <fullName evidence="14">Ferric-chelate reductase 1</fullName>
    </recommendedName>
</protein>
<gene>
    <name evidence="12" type="ORF">OXX778_LOCUS8596</name>
</gene>
<feature type="domain" description="DOMON" evidence="10">
    <location>
        <begin position="43"/>
        <end position="169"/>
    </location>
</feature>
<name>A0A813W0A2_9BILA</name>
<evidence type="ECO:0000256" key="5">
    <source>
        <dbReference type="ARBA" id="ARBA00022982"/>
    </source>
</evidence>
<dbReference type="PROSITE" id="PS50836">
    <property type="entry name" value="DOMON"/>
    <property type="match status" value="1"/>
</dbReference>
<dbReference type="OrthoDB" id="2419613at2759"/>
<dbReference type="GO" id="GO:0016020">
    <property type="term" value="C:membrane"/>
    <property type="evidence" value="ECO:0007669"/>
    <property type="project" value="UniProtKB-SubCell"/>
</dbReference>
<feature type="transmembrane region" description="Helical" evidence="8">
    <location>
        <begin position="211"/>
        <end position="232"/>
    </location>
</feature>
<evidence type="ECO:0000313" key="13">
    <source>
        <dbReference type="Proteomes" id="UP000663879"/>
    </source>
</evidence>
<dbReference type="SMART" id="SM00664">
    <property type="entry name" value="DoH"/>
    <property type="match status" value="1"/>
</dbReference>
<dbReference type="Pfam" id="PF03351">
    <property type="entry name" value="DOMON"/>
    <property type="match status" value="1"/>
</dbReference>